<reference evidence="2 3" key="1">
    <citation type="submission" date="2015-04" db="EMBL/GenBank/DDBJ databases">
        <title>Lasius niger genome sequencing.</title>
        <authorList>
            <person name="Konorov E.A."/>
            <person name="Nikitin M.A."/>
            <person name="Kirill M.V."/>
            <person name="Chang P."/>
        </authorList>
    </citation>
    <scope>NUCLEOTIDE SEQUENCE [LARGE SCALE GENOMIC DNA]</scope>
    <source>
        <tissue evidence="2">Whole</tissue>
    </source>
</reference>
<gene>
    <name evidence="2" type="ORF">RF55_9933</name>
</gene>
<evidence type="ECO:0000313" key="2">
    <source>
        <dbReference type="EMBL" id="KMQ90326.1"/>
    </source>
</evidence>
<feature type="compositionally biased region" description="Low complexity" evidence="1">
    <location>
        <begin position="47"/>
        <end position="60"/>
    </location>
</feature>
<dbReference type="EMBL" id="LBMM01006794">
    <property type="protein sequence ID" value="KMQ90326.1"/>
    <property type="molecule type" value="Genomic_DNA"/>
</dbReference>
<feature type="region of interest" description="Disordered" evidence="1">
    <location>
        <begin position="84"/>
        <end position="105"/>
    </location>
</feature>
<dbReference type="PaxDb" id="67767-A0A0J7KJC8"/>
<dbReference type="STRING" id="67767.A0A0J7KJC8"/>
<keyword evidence="3" id="KW-1185">Reference proteome</keyword>
<accession>A0A0J7KJC8</accession>
<feature type="compositionally biased region" description="Polar residues" evidence="1">
    <location>
        <begin position="30"/>
        <end position="41"/>
    </location>
</feature>
<dbReference type="Proteomes" id="UP000036403">
    <property type="component" value="Unassembled WGS sequence"/>
</dbReference>
<organism evidence="2 3">
    <name type="scientific">Lasius niger</name>
    <name type="common">Black garden ant</name>
    <dbReference type="NCBI Taxonomy" id="67767"/>
    <lineage>
        <taxon>Eukaryota</taxon>
        <taxon>Metazoa</taxon>
        <taxon>Ecdysozoa</taxon>
        <taxon>Arthropoda</taxon>
        <taxon>Hexapoda</taxon>
        <taxon>Insecta</taxon>
        <taxon>Pterygota</taxon>
        <taxon>Neoptera</taxon>
        <taxon>Endopterygota</taxon>
        <taxon>Hymenoptera</taxon>
        <taxon>Apocrita</taxon>
        <taxon>Aculeata</taxon>
        <taxon>Formicoidea</taxon>
        <taxon>Formicidae</taxon>
        <taxon>Formicinae</taxon>
        <taxon>Lasius</taxon>
        <taxon>Lasius</taxon>
    </lineage>
</organism>
<sequence length="153" mass="15989">MKNVESCRGCTVLGSNIVAFTGGRHGSDSAVGSSATLSGDQAPSSPPSWASSPPASPDSAVTAVSYIPDQQAVLQRVSFTTSSEVRQVGRSTGQQEASRSTTAPYTPSITSIGGAVLRRVYNNIQGVYSNLAKTFPENSLIFPGILVKNFFSR</sequence>
<evidence type="ECO:0000256" key="1">
    <source>
        <dbReference type="SAM" id="MobiDB-lite"/>
    </source>
</evidence>
<feature type="region of interest" description="Disordered" evidence="1">
    <location>
        <begin position="28"/>
        <end position="60"/>
    </location>
</feature>
<proteinExistence type="predicted"/>
<dbReference type="AlphaFoldDB" id="A0A0J7KJC8"/>
<comment type="caution">
    <text evidence="2">The sequence shown here is derived from an EMBL/GenBank/DDBJ whole genome shotgun (WGS) entry which is preliminary data.</text>
</comment>
<evidence type="ECO:0000313" key="3">
    <source>
        <dbReference type="Proteomes" id="UP000036403"/>
    </source>
</evidence>
<protein>
    <submittedName>
        <fullName evidence="2">Rho gtpase-activating protein 6</fullName>
    </submittedName>
</protein>
<name>A0A0J7KJC8_LASNI</name>